<organism evidence="7 8">
    <name type="scientific">Protomyces lactucae-debilis</name>
    <dbReference type="NCBI Taxonomy" id="2754530"/>
    <lineage>
        <taxon>Eukaryota</taxon>
        <taxon>Fungi</taxon>
        <taxon>Dikarya</taxon>
        <taxon>Ascomycota</taxon>
        <taxon>Taphrinomycotina</taxon>
        <taxon>Taphrinomycetes</taxon>
        <taxon>Taphrinales</taxon>
        <taxon>Protomycetaceae</taxon>
        <taxon>Protomyces</taxon>
    </lineage>
</organism>
<dbReference type="AlphaFoldDB" id="A0A1Y2FNA0"/>
<keyword evidence="3 6" id="KW-0812">Transmembrane</keyword>
<gene>
    <name evidence="7" type="ORF">BCR37DRAFT_344814</name>
</gene>
<keyword evidence="5 6" id="KW-0472">Membrane</keyword>
<dbReference type="STRING" id="56484.A0A1Y2FNA0"/>
<dbReference type="RefSeq" id="XP_040726972.1">
    <property type="nucleotide sequence ID" value="XM_040867585.1"/>
</dbReference>
<protein>
    <submittedName>
        <fullName evidence="7">Uncharacterized protein</fullName>
    </submittedName>
</protein>
<keyword evidence="8" id="KW-1185">Reference proteome</keyword>
<reference evidence="7 8" key="1">
    <citation type="submission" date="2016-07" db="EMBL/GenBank/DDBJ databases">
        <title>Pervasive Adenine N6-methylation of Active Genes in Fungi.</title>
        <authorList>
            <consortium name="DOE Joint Genome Institute"/>
            <person name="Mondo S.J."/>
            <person name="Dannebaum R.O."/>
            <person name="Kuo R.C."/>
            <person name="Labutti K."/>
            <person name="Haridas S."/>
            <person name="Kuo A."/>
            <person name="Salamov A."/>
            <person name="Ahrendt S.R."/>
            <person name="Lipzen A."/>
            <person name="Sullivan W."/>
            <person name="Andreopoulos W.B."/>
            <person name="Clum A."/>
            <person name="Lindquist E."/>
            <person name="Daum C."/>
            <person name="Ramamoorthy G.K."/>
            <person name="Gryganskyi A."/>
            <person name="Culley D."/>
            <person name="Magnuson J.K."/>
            <person name="James T.Y."/>
            <person name="O'Malley M.A."/>
            <person name="Stajich J.E."/>
            <person name="Spatafora J.W."/>
            <person name="Visel A."/>
            <person name="Grigoriev I.V."/>
        </authorList>
    </citation>
    <scope>NUCLEOTIDE SEQUENCE [LARGE SCALE GENOMIC DNA]</scope>
    <source>
        <strain evidence="7 8">12-1054</strain>
    </source>
</reference>
<dbReference type="Pfam" id="PF05255">
    <property type="entry name" value="UPF0220"/>
    <property type="match status" value="1"/>
</dbReference>
<evidence type="ECO:0000256" key="6">
    <source>
        <dbReference type="SAM" id="Phobius"/>
    </source>
</evidence>
<feature type="transmembrane region" description="Helical" evidence="6">
    <location>
        <begin position="53"/>
        <end position="78"/>
    </location>
</feature>
<keyword evidence="4 6" id="KW-1133">Transmembrane helix</keyword>
<comment type="caution">
    <text evidence="7">The sequence shown here is derived from an EMBL/GenBank/DDBJ whole genome shotgun (WGS) entry which is preliminary data.</text>
</comment>
<evidence type="ECO:0000313" key="7">
    <source>
        <dbReference type="EMBL" id="ORY85490.1"/>
    </source>
</evidence>
<dbReference type="EMBL" id="MCFI01000004">
    <property type="protein sequence ID" value="ORY85490.1"/>
    <property type="molecule type" value="Genomic_DNA"/>
</dbReference>
<accession>A0A1Y2FNA0</accession>
<dbReference type="GeneID" id="63784184"/>
<comment type="subcellular location">
    <subcellularLocation>
        <location evidence="1">Membrane</location>
        <topology evidence="1">Multi-pass membrane protein</topology>
    </subcellularLocation>
</comment>
<evidence type="ECO:0000256" key="4">
    <source>
        <dbReference type="ARBA" id="ARBA00022989"/>
    </source>
</evidence>
<proteinExistence type="inferred from homology"/>
<evidence type="ECO:0000256" key="2">
    <source>
        <dbReference type="ARBA" id="ARBA00005335"/>
    </source>
</evidence>
<dbReference type="Proteomes" id="UP000193685">
    <property type="component" value="Unassembled WGS sequence"/>
</dbReference>
<evidence type="ECO:0000256" key="1">
    <source>
        <dbReference type="ARBA" id="ARBA00004141"/>
    </source>
</evidence>
<evidence type="ECO:0000256" key="5">
    <source>
        <dbReference type="ARBA" id="ARBA00023136"/>
    </source>
</evidence>
<name>A0A1Y2FNA0_PROLT</name>
<comment type="similarity">
    <text evidence="2">Belongs to the UPF0220 family.</text>
</comment>
<feature type="transmembrane region" description="Helical" evidence="6">
    <location>
        <begin position="21"/>
        <end position="41"/>
    </location>
</feature>
<dbReference type="PANTHER" id="PTHR13180">
    <property type="entry name" value="SMALL MEMBRANE PROTEIN-RELATED"/>
    <property type="match status" value="1"/>
</dbReference>
<dbReference type="OMA" id="VHITFVD"/>
<evidence type="ECO:0000313" key="8">
    <source>
        <dbReference type="Proteomes" id="UP000193685"/>
    </source>
</evidence>
<dbReference type="OrthoDB" id="268928at2759"/>
<feature type="transmembrane region" description="Helical" evidence="6">
    <location>
        <begin position="99"/>
        <end position="121"/>
    </location>
</feature>
<dbReference type="InterPro" id="IPR007919">
    <property type="entry name" value="UPF0220"/>
</dbReference>
<dbReference type="GO" id="GO:0016020">
    <property type="term" value="C:membrane"/>
    <property type="evidence" value="ECO:0007669"/>
    <property type="project" value="UniProtKB-SubCell"/>
</dbReference>
<sequence>MDSGRSLFRFQMPRIALGAHARSFGIYIAGALFASGLWFFIDAAIYSKVANAGLVHVSFVDWIPTICSALGMIIVNSIDKSKLTGDSYGESSLAWKAKLVLFVGFALLAGGLAGGLVVMILKYIVPGYPFPTLYFGVANVICNGLIMLSSIVLWISVNTEDEYQYQLRL</sequence>
<evidence type="ECO:0000256" key="3">
    <source>
        <dbReference type="ARBA" id="ARBA00022692"/>
    </source>
</evidence>
<feature type="transmembrane region" description="Helical" evidence="6">
    <location>
        <begin position="133"/>
        <end position="157"/>
    </location>
</feature>